<gene>
    <name evidence="5" type="ORF">PU560_11745</name>
</gene>
<dbReference type="InterPro" id="IPR015679">
    <property type="entry name" value="PLipase_D_fam"/>
</dbReference>
<evidence type="ECO:0000256" key="1">
    <source>
        <dbReference type="ARBA" id="ARBA00022737"/>
    </source>
</evidence>
<dbReference type="SUPFAM" id="SSF56024">
    <property type="entry name" value="Phospholipase D/nuclease"/>
    <property type="match status" value="2"/>
</dbReference>
<dbReference type="Proteomes" id="UP001165561">
    <property type="component" value="Unassembled WGS sequence"/>
</dbReference>
<keyword evidence="1" id="KW-0677">Repeat</keyword>
<dbReference type="CDD" id="cd09105">
    <property type="entry name" value="PLDc_vPLD1_2_like_2"/>
    <property type="match status" value="1"/>
</dbReference>
<keyword evidence="2" id="KW-0378">Hydrolase</keyword>
<accession>A0ABT5U1X0</accession>
<dbReference type="InterPro" id="IPR019236">
    <property type="entry name" value="APP1_cat"/>
</dbReference>
<comment type="caution">
    <text evidence="5">The sequence shown here is derived from an EMBL/GenBank/DDBJ whole genome shotgun (WGS) entry which is preliminary data.</text>
</comment>
<protein>
    <submittedName>
        <fullName evidence="5">DUF2183 domain-containing protein</fullName>
    </submittedName>
</protein>
<keyword evidence="6" id="KW-1185">Reference proteome</keyword>
<evidence type="ECO:0000313" key="6">
    <source>
        <dbReference type="Proteomes" id="UP001165561"/>
    </source>
</evidence>
<feature type="domain" description="PLD phosphodiesterase" evidence="4">
    <location>
        <begin position="564"/>
        <end position="591"/>
    </location>
</feature>
<evidence type="ECO:0000256" key="3">
    <source>
        <dbReference type="ARBA" id="ARBA00023098"/>
    </source>
</evidence>
<evidence type="ECO:0000259" key="4">
    <source>
        <dbReference type="PROSITE" id="PS50035"/>
    </source>
</evidence>
<proteinExistence type="predicted"/>
<reference evidence="5" key="1">
    <citation type="submission" date="2023-02" db="EMBL/GenBank/DDBJ databases">
        <title>Georgenia sp.10Sc9-8, isolated from a soil sample collected from the Taklamakan desert.</title>
        <authorList>
            <person name="Liu S."/>
        </authorList>
    </citation>
    <scope>NUCLEOTIDE SEQUENCE</scope>
    <source>
        <strain evidence="5">10Sc9-8</strain>
    </source>
</reference>
<dbReference type="SMART" id="SM00155">
    <property type="entry name" value="PLDc"/>
    <property type="match status" value="1"/>
</dbReference>
<keyword evidence="3" id="KW-0443">Lipid metabolism</keyword>
<dbReference type="InterPro" id="IPR025202">
    <property type="entry name" value="PLD-like_dom"/>
</dbReference>
<dbReference type="Gene3D" id="3.30.870.10">
    <property type="entry name" value="Endonuclease Chain A"/>
    <property type="match status" value="2"/>
</dbReference>
<dbReference type="EMBL" id="JARACI010001049">
    <property type="protein sequence ID" value="MDD9207131.1"/>
    <property type="molecule type" value="Genomic_DNA"/>
</dbReference>
<evidence type="ECO:0000313" key="5">
    <source>
        <dbReference type="EMBL" id="MDD9207131.1"/>
    </source>
</evidence>
<sequence>MRLGVLADLDGSLGLTALQRPLRTAGYRVEPARDRRSVMGVAGVLRMLARTVPDTPFHYLSASPRVALPYIRRAMRNDGYPPGRLEHARTARQVWRGEARWFKRDVLDETLRSDPERRWVLLGDDGDHDPPLFAAAARRFPDQVAAIAIRNLAEPDHALGERMRRRAGEVPVITAGTGEELMPELVDVLGLQDPDTPIVLDWFLTAAERGNEATAQQTWTEGNAVEALVHGREYFAALHREVAEAGPGDAIMFGGWRADVDELLRDDGPAGARALADAVRRGASVQGLLWRSHHPAVGFSSVQNRRFAREVNAAGGEVVLDQRVRPTGSHHQKFVVVRHGGGAARDVAFVGGLDVARSRRDGAEHTGDTQTRAFAAVYGPTPPWHDAQLRVQGPAVRDVEEVFRERWQDPAPLTLAPWRAARDRKHGLGRENGLPTAAPAPPAAGSCTVQLLRTYPRRTPAYPFAPHGERSVARAYAKALNRARRLIYVEDQYLWSSDVARVFATALQRSPELCLIAVVPRYPDQESPIRVPSAGMGQSAAMEMVRDAGGERVQVLDLENEAGTPIYIHAKLCIVDDVWAAVGSANLSRRSWTHDSELVAAVLDDERDPREPRDPGGRGDEARRFARELRLSLLREHLGRAEGDDADLLDPDDVLATVRDAAGAM</sequence>
<name>A0ABT5U1X0_9MICO</name>
<dbReference type="PANTHER" id="PTHR18896">
    <property type="entry name" value="PHOSPHOLIPASE D"/>
    <property type="match status" value="1"/>
</dbReference>
<dbReference type="PROSITE" id="PS50035">
    <property type="entry name" value="PLD"/>
    <property type="match status" value="1"/>
</dbReference>
<dbReference type="Pfam" id="PF09949">
    <property type="entry name" value="APP1_cat"/>
    <property type="match status" value="1"/>
</dbReference>
<evidence type="ECO:0000256" key="2">
    <source>
        <dbReference type="ARBA" id="ARBA00022801"/>
    </source>
</evidence>
<dbReference type="InterPro" id="IPR001736">
    <property type="entry name" value="PLipase_D/transphosphatidylase"/>
</dbReference>
<dbReference type="Pfam" id="PF13091">
    <property type="entry name" value="PLDc_2"/>
    <property type="match status" value="1"/>
</dbReference>
<feature type="non-terminal residue" evidence="5">
    <location>
        <position position="665"/>
    </location>
</feature>
<organism evidence="5 6">
    <name type="scientific">Georgenia halotolerans</name>
    <dbReference type="NCBI Taxonomy" id="3028317"/>
    <lineage>
        <taxon>Bacteria</taxon>
        <taxon>Bacillati</taxon>
        <taxon>Actinomycetota</taxon>
        <taxon>Actinomycetes</taxon>
        <taxon>Micrococcales</taxon>
        <taxon>Bogoriellaceae</taxon>
        <taxon>Georgenia</taxon>
    </lineage>
</organism>
<dbReference type="PANTHER" id="PTHR18896:SF60">
    <property type="entry name" value="PHOSPHOLIPASE D"/>
    <property type="match status" value="1"/>
</dbReference>